<evidence type="ECO:0000256" key="1">
    <source>
        <dbReference type="SAM" id="MobiDB-lite"/>
    </source>
</evidence>
<accession>A0AAV0Y273</accession>
<name>A0AAV0Y273_9HEMI</name>
<dbReference type="Proteomes" id="UP001160148">
    <property type="component" value="Unassembled WGS sequence"/>
</dbReference>
<protein>
    <submittedName>
        <fullName evidence="2">Uncharacterized protein</fullName>
    </submittedName>
</protein>
<gene>
    <name evidence="2" type="ORF">MEUPH1_LOCUS28573</name>
</gene>
<keyword evidence="3" id="KW-1185">Reference proteome</keyword>
<sequence>MHGTVSRARRRGPTGTRPSVVAAAACARNRSLGRGFAETRPGPRGYELARAGRPSEGRLGRDYPGRCTATVSRARAAVDLHAAPPSVAAAAWCTKRTLRLWFR</sequence>
<evidence type="ECO:0000313" key="3">
    <source>
        <dbReference type="Proteomes" id="UP001160148"/>
    </source>
</evidence>
<organism evidence="2 3">
    <name type="scientific">Macrosiphum euphorbiae</name>
    <name type="common">potato aphid</name>
    <dbReference type="NCBI Taxonomy" id="13131"/>
    <lineage>
        <taxon>Eukaryota</taxon>
        <taxon>Metazoa</taxon>
        <taxon>Ecdysozoa</taxon>
        <taxon>Arthropoda</taxon>
        <taxon>Hexapoda</taxon>
        <taxon>Insecta</taxon>
        <taxon>Pterygota</taxon>
        <taxon>Neoptera</taxon>
        <taxon>Paraneoptera</taxon>
        <taxon>Hemiptera</taxon>
        <taxon>Sternorrhyncha</taxon>
        <taxon>Aphidomorpha</taxon>
        <taxon>Aphidoidea</taxon>
        <taxon>Aphididae</taxon>
        <taxon>Macrosiphini</taxon>
        <taxon>Macrosiphum</taxon>
    </lineage>
</organism>
<dbReference type="EMBL" id="CARXXK010001251">
    <property type="protein sequence ID" value="CAI6375019.1"/>
    <property type="molecule type" value="Genomic_DNA"/>
</dbReference>
<feature type="region of interest" description="Disordered" evidence="1">
    <location>
        <begin position="1"/>
        <end position="20"/>
    </location>
</feature>
<comment type="caution">
    <text evidence="2">The sequence shown here is derived from an EMBL/GenBank/DDBJ whole genome shotgun (WGS) entry which is preliminary data.</text>
</comment>
<proteinExistence type="predicted"/>
<evidence type="ECO:0000313" key="2">
    <source>
        <dbReference type="EMBL" id="CAI6375019.1"/>
    </source>
</evidence>
<feature type="compositionally biased region" description="Basic and acidic residues" evidence="1">
    <location>
        <begin position="53"/>
        <end position="64"/>
    </location>
</feature>
<reference evidence="2 3" key="1">
    <citation type="submission" date="2023-01" db="EMBL/GenBank/DDBJ databases">
        <authorList>
            <person name="Whitehead M."/>
        </authorList>
    </citation>
    <scope>NUCLEOTIDE SEQUENCE [LARGE SCALE GENOMIC DNA]</scope>
</reference>
<feature type="region of interest" description="Disordered" evidence="1">
    <location>
        <begin position="34"/>
        <end position="64"/>
    </location>
</feature>
<dbReference type="AlphaFoldDB" id="A0AAV0Y273"/>